<evidence type="ECO:0000313" key="4">
    <source>
        <dbReference type="WBParaSite" id="MBELARI_LOCUS18377"/>
    </source>
</evidence>
<feature type="transmembrane region" description="Helical" evidence="1">
    <location>
        <begin position="32"/>
        <end position="50"/>
    </location>
</feature>
<protein>
    <submittedName>
        <fullName evidence="3 4">Uncharacterized protein</fullName>
    </submittedName>
</protein>
<keyword evidence="2" id="KW-1185">Reference proteome</keyword>
<dbReference type="Proteomes" id="UP000887575">
    <property type="component" value="Unassembled WGS sequence"/>
</dbReference>
<dbReference type="WBParaSite" id="MBELARI_LOCUS15151">
    <property type="protein sequence ID" value="MBELARI_LOCUS15151"/>
    <property type="gene ID" value="MBELARI_LOCUS15151"/>
</dbReference>
<dbReference type="WBParaSite" id="MBELARI_LOCUS18377">
    <property type="protein sequence ID" value="MBELARI_LOCUS18377"/>
    <property type="gene ID" value="MBELARI_LOCUS18377"/>
</dbReference>
<evidence type="ECO:0000256" key="1">
    <source>
        <dbReference type="SAM" id="Phobius"/>
    </source>
</evidence>
<reference evidence="3 4" key="1">
    <citation type="submission" date="2024-02" db="UniProtKB">
        <authorList>
            <consortium name="WormBaseParasite"/>
        </authorList>
    </citation>
    <scope>IDENTIFICATION</scope>
</reference>
<keyword evidence="1" id="KW-1133">Transmembrane helix</keyword>
<organism evidence="2 3">
    <name type="scientific">Mesorhabditis belari</name>
    <dbReference type="NCBI Taxonomy" id="2138241"/>
    <lineage>
        <taxon>Eukaryota</taxon>
        <taxon>Metazoa</taxon>
        <taxon>Ecdysozoa</taxon>
        <taxon>Nematoda</taxon>
        <taxon>Chromadorea</taxon>
        <taxon>Rhabditida</taxon>
        <taxon>Rhabditina</taxon>
        <taxon>Rhabditomorpha</taxon>
        <taxon>Rhabditoidea</taxon>
        <taxon>Rhabditidae</taxon>
        <taxon>Mesorhabditinae</taxon>
        <taxon>Mesorhabditis</taxon>
    </lineage>
</organism>
<name>A0AAF3EMC7_9BILA</name>
<proteinExistence type="predicted"/>
<evidence type="ECO:0000313" key="2">
    <source>
        <dbReference type="Proteomes" id="UP000887575"/>
    </source>
</evidence>
<sequence>MSYSCCKPDLEEAAIRICPDHTYPLVSRRKKLIVSWICVLYLLTPCYNAAMHFSMWLDLETDESVSDDEWWFIGFLVMIILVSFLGSCFYTAIGLYGISRKRYDCVMCFFIFSVSSRIDFIQE</sequence>
<dbReference type="AlphaFoldDB" id="A0AAF3EMC7"/>
<feature type="transmembrane region" description="Helical" evidence="1">
    <location>
        <begin position="70"/>
        <end position="93"/>
    </location>
</feature>
<evidence type="ECO:0000313" key="3">
    <source>
        <dbReference type="WBParaSite" id="MBELARI_LOCUS15151"/>
    </source>
</evidence>
<keyword evidence="1" id="KW-0472">Membrane</keyword>
<accession>A0AAF3EMC7</accession>
<keyword evidence="1" id="KW-0812">Transmembrane</keyword>